<dbReference type="InterPro" id="IPR035919">
    <property type="entry name" value="EAL_sf"/>
</dbReference>
<dbReference type="Gene3D" id="3.30.70.270">
    <property type="match status" value="1"/>
</dbReference>
<dbReference type="InterPro" id="IPR000160">
    <property type="entry name" value="GGDEF_dom"/>
</dbReference>
<protein>
    <submittedName>
        <fullName evidence="4">PAS domain S-box-containing protein/diguanylate cyclase (GGDEF) domain-containing protein</fullName>
    </submittedName>
</protein>
<dbReference type="InterPro" id="IPR000014">
    <property type="entry name" value="PAS"/>
</dbReference>
<sequence>MIRHLGGLSNRLAMFSMLRPGSVKMDTPSLGELDARFFQTMQKIGEIRMDEDAHLEQSVTRASHDSQMASALLLGSGLAAACLLIALLHRNARITKSLREALHTADVNRKKYQRLFQLNPLPIWIVDDASTRLVAVNDMAAKAMGYRASDMLELRLADLRTDETALLGTSLARSRAQDGGTAIWEHRTKSGELRSMNVFQLQTAFDGRSATLCVMEDVTTQLAAQAELRHRAEYDALTGLSNRKHFDERITLELQEARRTGKTLAVIFLDLDNFKEVNDSLGHRVGDALLAHIARRIEHVVGESGTVARYGGDEFMFVSNGATPLLVPLLDSLLAAMTEPVQVSGHELFIEASIGISIYPVDGGDADTLVRNADAAMYLAKQNGRNQYQFYRPELSEAATSRLRVSTRLRQAFRNGALSVLYQPQFDMASGEMIGAEALLRWTDAELGSVSPAVFIPIAEETGLIRGIGAWVLREACHEAARWNLQRTRQIRVSVNVSPLQLEHGDLIGQVRQALRDSGLPPELLELEVTEGALMHSPELAARTLACLREMGVRIAIDDFGTGYSSLGYLKRFRVDRLKIDREFVREIGQDAETEAITLAVIAVAKALNFELIAEGVETSGHRDFLLQNGCTQAQGFLYSRAVSAGTIADIAANGAARAATPPA</sequence>
<dbReference type="OrthoDB" id="9813903at2"/>
<dbReference type="STRING" id="416944.SAMN05421548_12870"/>
<dbReference type="PROSITE" id="PS50112">
    <property type="entry name" value="PAS"/>
    <property type="match status" value="1"/>
</dbReference>
<keyword evidence="5" id="KW-1185">Reference proteome</keyword>
<dbReference type="Proteomes" id="UP000198908">
    <property type="component" value="Unassembled WGS sequence"/>
</dbReference>
<dbReference type="NCBIfam" id="TIGR00229">
    <property type="entry name" value="sensory_box"/>
    <property type="match status" value="1"/>
</dbReference>
<dbReference type="InterPro" id="IPR052155">
    <property type="entry name" value="Biofilm_reg_signaling"/>
</dbReference>
<accession>A0A1G6YS53</accession>
<dbReference type="SUPFAM" id="SSF55785">
    <property type="entry name" value="PYP-like sensor domain (PAS domain)"/>
    <property type="match status" value="1"/>
</dbReference>
<dbReference type="Gene3D" id="3.20.20.450">
    <property type="entry name" value="EAL domain"/>
    <property type="match status" value="1"/>
</dbReference>
<dbReference type="InterPro" id="IPR035965">
    <property type="entry name" value="PAS-like_dom_sf"/>
</dbReference>
<dbReference type="CDD" id="cd01949">
    <property type="entry name" value="GGDEF"/>
    <property type="match status" value="1"/>
</dbReference>
<dbReference type="Gene3D" id="3.30.450.20">
    <property type="entry name" value="PAS domain"/>
    <property type="match status" value="1"/>
</dbReference>
<dbReference type="RefSeq" id="WP_092002995.1">
    <property type="nucleotide sequence ID" value="NZ_FMYQ01000028.1"/>
</dbReference>
<feature type="domain" description="GGDEF" evidence="3">
    <location>
        <begin position="262"/>
        <end position="393"/>
    </location>
</feature>
<dbReference type="PANTHER" id="PTHR44757">
    <property type="entry name" value="DIGUANYLATE CYCLASE DGCP"/>
    <property type="match status" value="1"/>
</dbReference>
<evidence type="ECO:0000259" key="3">
    <source>
        <dbReference type="PROSITE" id="PS50887"/>
    </source>
</evidence>
<evidence type="ECO:0000313" key="5">
    <source>
        <dbReference type="Proteomes" id="UP000198908"/>
    </source>
</evidence>
<evidence type="ECO:0000259" key="1">
    <source>
        <dbReference type="PROSITE" id="PS50112"/>
    </source>
</evidence>
<dbReference type="GO" id="GO:0003824">
    <property type="term" value="F:catalytic activity"/>
    <property type="evidence" value="ECO:0007669"/>
    <property type="project" value="UniProtKB-ARBA"/>
</dbReference>
<dbReference type="Pfam" id="PF13188">
    <property type="entry name" value="PAS_8"/>
    <property type="match status" value="1"/>
</dbReference>
<evidence type="ECO:0000313" key="4">
    <source>
        <dbReference type="EMBL" id="SDD92853.1"/>
    </source>
</evidence>
<dbReference type="Pfam" id="PF00563">
    <property type="entry name" value="EAL"/>
    <property type="match status" value="1"/>
</dbReference>
<organism evidence="4 5">
    <name type="scientific">Paraburkholderia lycopersici</name>
    <dbReference type="NCBI Taxonomy" id="416944"/>
    <lineage>
        <taxon>Bacteria</taxon>
        <taxon>Pseudomonadati</taxon>
        <taxon>Pseudomonadota</taxon>
        <taxon>Betaproteobacteria</taxon>
        <taxon>Burkholderiales</taxon>
        <taxon>Burkholderiaceae</taxon>
        <taxon>Paraburkholderia</taxon>
    </lineage>
</organism>
<dbReference type="SUPFAM" id="SSF55073">
    <property type="entry name" value="Nucleotide cyclase"/>
    <property type="match status" value="1"/>
</dbReference>
<gene>
    <name evidence="4" type="ORF">SAMN05421548_12870</name>
</gene>
<dbReference type="InterPro" id="IPR001633">
    <property type="entry name" value="EAL_dom"/>
</dbReference>
<dbReference type="SUPFAM" id="SSF141868">
    <property type="entry name" value="EAL domain-like"/>
    <property type="match status" value="1"/>
</dbReference>
<proteinExistence type="predicted"/>
<dbReference type="PANTHER" id="PTHR44757:SF2">
    <property type="entry name" value="BIOFILM ARCHITECTURE MAINTENANCE PROTEIN MBAA"/>
    <property type="match status" value="1"/>
</dbReference>
<name>A0A1G6YS53_9BURK</name>
<dbReference type="FunFam" id="3.30.70.270:FF:000001">
    <property type="entry name" value="Diguanylate cyclase domain protein"/>
    <property type="match status" value="1"/>
</dbReference>
<feature type="domain" description="PAS" evidence="1">
    <location>
        <begin position="108"/>
        <end position="152"/>
    </location>
</feature>
<reference evidence="5" key="1">
    <citation type="submission" date="2016-09" db="EMBL/GenBank/DDBJ databases">
        <authorList>
            <person name="Varghese N."/>
            <person name="Submissions S."/>
        </authorList>
    </citation>
    <scope>NUCLEOTIDE SEQUENCE [LARGE SCALE GENOMIC DNA]</scope>
    <source>
        <strain evidence="5">TNe-862</strain>
    </source>
</reference>
<dbReference type="EMBL" id="FMYQ01000028">
    <property type="protein sequence ID" value="SDD92853.1"/>
    <property type="molecule type" value="Genomic_DNA"/>
</dbReference>
<dbReference type="InterPro" id="IPR043128">
    <property type="entry name" value="Rev_trsase/Diguanyl_cyclase"/>
</dbReference>
<dbReference type="Pfam" id="PF00990">
    <property type="entry name" value="GGDEF"/>
    <property type="match status" value="1"/>
</dbReference>
<dbReference type="InterPro" id="IPR029787">
    <property type="entry name" value="Nucleotide_cyclase"/>
</dbReference>
<dbReference type="PROSITE" id="PS50887">
    <property type="entry name" value="GGDEF"/>
    <property type="match status" value="1"/>
</dbReference>
<evidence type="ECO:0000259" key="2">
    <source>
        <dbReference type="PROSITE" id="PS50883"/>
    </source>
</evidence>
<dbReference type="SMART" id="SM00267">
    <property type="entry name" value="GGDEF"/>
    <property type="match status" value="1"/>
</dbReference>
<dbReference type="SMART" id="SM00052">
    <property type="entry name" value="EAL"/>
    <property type="match status" value="1"/>
</dbReference>
<dbReference type="CDD" id="cd01948">
    <property type="entry name" value="EAL"/>
    <property type="match status" value="1"/>
</dbReference>
<dbReference type="PROSITE" id="PS50883">
    <property type="entry name" value="EAL"/>
    <property type="match status" value="1"/>
</dbReference>
<dbReference type="NCBIfam" id="TIGR00254">
    <property type="entry name" value="GGDEF"/>
    <property type="match status" value="1"/>
</dbReference>
<feature type="domain" description="EAL" evidence="2">
    <location>
        <begin position="402"/>
        <end position="656"/>
    </location>
</feature>
<dbReference type="AlphaFoldDB" id="A0A1G6YS53"/>